<dbReference type="GO" id="GO:0005524">
    <property type="term" value="F:ATP binding"/>
    <property type="evidence" value="ECO:0007669"/>
    <property type="project" value="UniProtKB-KW"/>
</dbReference>
<keyword evidence="4" id="KW-1185">Reference proteome</keyword>
<sequence>MLVVGDVVGHGIHAAATMGRLRSAVHTLACQDLPPKEVLAHLDGIVLSLIRRESSHPTGAEENQTLERTLTGATCLYAVYDPVEGRCTWARAGHPPPVMVRPDRTALFPVLLAGPPLGIGALPFESAEIALPEGSLLALYTDGLIQGHEHDIEGGLSKLGDELVEPARTLEETCGNVTNALTADDRSDDVAIRYGAEPIRLRLILDSVLVCEVSDTSNSAPRLHHAGTSDEGGRGLYLVAQTTHRWGFRHTTVGKVVWAEQVIPDGQR</sequence>
<dbReference type="InterPro" id="IPR036457">
    <property type="entry name" value="PPM-type-like_dom_sf"/>
</dbReference>
<keyword evidence="3" id="KW-0067">ATP-binding</keyword>
<evidence type="ECO:0000256" key="1">
    <source>
        <dbReference type="ARBA" id="ARBA00022801"/>
    </source>
</evidence>
<evidence type="ECO:0000313" key="3">
    <source>
        <dbReference type="EMBL" id="MEE4598065.1"/>
    </source>
</evidence>
<keyword evidence="3" id="KW-0547">Nucleotide-binding</keyword>
<dbReference type="SUPFAM" id="SSF81606">
    <property type="entry name" value="PP2C-like"/>
    <property type="match status" value="1"/>
</dbReference>
<dbReference type="InterPro" id="IPR001932">
    <property type="entry name" value="PPM-type_phosphatase-like_dom"/>
</dbReference>
<keyword evidence="1" id="KW-0378">Hydrolase</keyword>
<protein>
    <submittedName>
        <fullName evidence="3">ATP-binding SpoIIE family protein phosphatase</fullName>
    </submittedName>
</protein>
<dbReference type="EMBL" id="JAZBJO010000043">
    <property type="protein sequence ID" value="MEE4598065.1"/>
    <property type="molecule type" value="Genomic_DNA"/>
</dbReference>
<proteinExistence type="predicted"/>
<gene>
    <name evidence="3" type="ORF">V2J94_40495</name>
</gene>
<dbReference type="PANTHER" id="PTHR43156">
    <property type="entry name" value="STAGE II SPORULATION PROTEIN E-RELATED"/>
    <property type="match status" value="1"/>
</dbReference>
<feature type="domain" description="PPM-type phosphatase" evidence="2">
    <location>
        <begin position="2"/>
        <end position="197"/>
    </location>
</feature>
<dbReference type="Proteomes" id="UP001354709">
    <property type="component" value="Unassembled WGS sequence"/>
</dbReference>
<dbReference type="Pfam" id="PF07228">
    <property type="entry name" value="SpoIIE"/>
    <property type="match status" value="1"/>
</dbReference>
<dbReference type="Gene3D" id="3.60.40.10">
    <property type="entry name" value="PPM-type phosphatase domain"/>
    <property type="match status" value="1"/>
</dbReference>
<dbReference type="CDD" id="cd16936">
    <property type="entry name" value="HATPase_RsbW-like"/>
    <property type="match status" value="1"/>
</dbReference>
<dbReference type="RefSeq" id="WP_330815087.1">
    <property type="nucleotide sequence ID" value="NZ_JAZBJO010000043.1"/>
</dbReference>
<organism evidence="3 4">
    <name type="scientific">Streptomyces asiaticus subsp. ignotus</name>
    <dbReference type="NCBI Taxonomy" id="3098222"/>
    <lineage>
        <taxon>Bacteria</taxon>
        <taxon>Bacillati</taxon>
        <taxon>Actinomycetota</taxon>
        <taxon>Actinomycetes</taxon>
        <taxon>Kitasatosporales</taxon>
        <taxon>Streptomycetaceae</taxon>
        <taxon>Streptomyces</taxon>
        <taxon>Streptomyces violaceusniger group</taxon>
    </lineage>
</organism>
<evidence type="ECO:0000259" key="2">
    <source>
        <dbReference type="SMART" id="SM00331"/>
    </source>
</evidence>
<comment type="caution">
    <text evidence="3">The sequence shown here is derived from an EMBL/GenBank/DDBJ whole genome shotgun (WGS) entry which is preliminary data.</text>
</comment>
<reference evidence="3 4" key="1">
    <citation type="submission" date="2023-11" db="EMBL/GenBank/DDBJ databases">
        <title>30 novel species of actinomycetes from the DSMZ collection.</title>
        <authorList>
            <person name="Nouioui I."/>
        </authorList>
    </citation>
    <scope>NUCLEOTIDE SEQUENCE [LARGE SCALE GENOMIC DNA]</scope>
    <source>
        <strain evidence="3 4">DSM 41524</strain>
    </source>
</reference>
<dbReference type="InterPro" id="IPR052016">
    <property type="entry name" value="Bact_Sigma-Reg"/>
</dbReference>
<dbReference type="PANTHER" id="PTHR43156:SF2">
    <property type="entry name" value="STAGE II SPORULATION PROTEIN E"/>
    <property type="match status" value="1"/>
</dbReference>
<accession>A0ABU7Q9J3</accession>
<evidence type="ECO:0000313" key="4">
    <source>
        <dbReference type="Proteomes" id="UP001354709"/>
    </source>
</evidence>
<name>A0ABU7Q9J3_9ACTN</name>
<dbReference type="SMART" id="SM00331">
    <property type="entry name" value="PP2C_SIG"/>
    <property type="match status" value="1"/>
</dbReference>